<gene>
    <name evidence="1" type="ORF">KDK_00960</name>
</gene>
<dbReference type="AlphaFoldDB" id="A0A402AB82"/>
<accession>A0A402AB82</accession>
<evidence type="ECO:0000313" key="2">
    <source>
        <dbReference type="Proteomes" id="UP000287188"/>
    </source>
</evidence>
<dbReference type="RefSeq" id="WP_161976992.1">
    <property type="nucleotide sequence ID" value="NZ_BIFS01000001.1"/>
</dbReference>
<keyword evidence="2" id="KW-1185">Reference proteome</keyword>
<proteinExistence type="predicted"/>
<sequence>MSEAEMVVTEPCVVHATTGRIRVHVPGWSGQGKRYIEMQLHQVQGIQRIQANPVTGNILVLLIPPFLMNRPFYTKYKRST</sequence>
<dbReference type="EMBL" id="BIFS01000001">
    <property type="protein sequence ID" value="GCE16296.1"/>
    <property type="molecule type" value="Genomic_DNA"/>
</dbReference>
<protein>
    <submittedName>
        <fullName evidence="1">Uncharacterized protein</fullName>
    </submittedName>
</protein>
<reference evidence="2" key="1">
    <citation type="submission" date="2018-12" db="EMBL/GenBank/DDBJ databases">
        <title>Tengunoibacter tsumagoiensis gen. nov., sp. nov., Dictyobacter kobayashii sp. nov., D. alpinus sp. nov., and D. joshuensis sp. nov. and description of Dictyobacteraceae fam. nov. within the order Ktedonobacterales isolated from Tengu-no-mugimeshi.</title>
        <authorList>
            <person name="Wang C.M."/>
            <person name="Zheng Y."/>
            <person name="Sakai Y."/>
            <person name="Toyoda A."/>
            <person name="Minakuchi Y."/>
            <person name="Abe K."/>
            <person name="Yokota A."/>
            <person name="Yabe S."/>
        </authorList>
    </citation>
    <scope>NUCLEOTIDE SEQUENCE [LARGE SCALE GENOMIC DNA]</scope>
    <source>
        <strain evidence="2">Uno11</strain>
    </source>
</reference>
<name>A0A402AB82_9CHLR</name>
<dbReference type="Proteomes" id="UP000287188">
    <property type="component" value="Unassembled WGS sequence"/>
</dbReference>
<evidence type="ECO:0000313" key="1">
    <source>
        <dbReference type="EMBL" id="GCE16296.1"/>
    </source>
</evidence>
<organism evidence="1 2">
    <name type="scientific">Dictyobacter kobayashii</name>
    <dbReference type="NCBI Taxonomy" id="2014872"/>
    <lineage>
        <taxon>Bacteria</taxon>
        <taxon>Bacillati</taxon>
        <taxon>Chloroflexota</taxon>
        <taxon>Ktedonobacteria</taxon>
        <taxon>Ktedonobacterales</taxon>
        <taxon>Dictyobacteraceae</taxon>
        <taxon>Dictyobacter</taxon>
    </lineage>
</organism>
<dbReference type="Pfam" id="PF19991">
    <property type="entry name" value="HMA_2"/>
    <property type="match status" value="1"/>
</dbReference>
<comment type="caution">
    <text evidence="1">The sequence shown here is derived from an EMBL/GenBank/DDBJ whole genome shotgun (WGS) entry which is preliminary data.</text>
</comment>